<feature type="transmembrane region" description="Helical" evidence="5">
    <location>
        <begin position="293"/>
        <end position="312"/>
    </location>
</feature>
<dbReference type="NCBIfam" id="TIGR01770">
    <property type="entry name" value="NDH_I_N"/>
    <property type="match status" value="1"/>
</dbReference>
<keyword evidence="9" id="KW-1185">Reference proteome</keyword>
<comment type="caution">
    <text evidence="8">The sequence shown here is derived from an EMBL/GenBank/DDBJ whole genome shotgun (WGS) entry which is preliminary data.</text>
</comment>
<dbReference type="EMBL" id="QEAS01000004">
    <property type="protein sequence ID" value="PWG81451.1"/>
    <property type="molecule type" value="Genomic_DNA"/>
</dbReference>
<proteinExistence type="inferred from homology"/>
<dbReference type="GO" id="GO:0008137">
    <property type="term" value="F:NADH dehydrogenase (ubiquinone) activity"/>
    <property type="evidence" value="ECO:0007669"/>
    <property type="project" value="InterPro"/>
</dbReference>
<feature type="transmembrane region" description="Helical" evidence="5">
    <location>
        <begin position="319"/>
        <end position="340"/>
    </location>
</feature>
<evidence type="ECO:0000256" key="1">
    <source>
        <dbReference type="ARBA" id="ARBA00004127"/>
    </source>
</evidence>
<evidence type="ECO:0000313" key="8">
    <source>
        <dbReference type="EMBL" id="PWG81451.1"/>
    </source>
</evidence>
<keyword evidence="4 5" id="KW-0472">Membrane</keyword>
<accession>A0A2U2PJ81</accession>
<dbReference type="Proteomes" id="UP000245647">
    <property type="component" value="Unassembled WGS sequence"/>
</dbReference>
<feature type="transmembrane region" description="Helical" evidence="5">
    <location>
        <begin position="49"/>
        <end position="68"/>
    </location>
</feature>
<dbReference type="GO" id="GO:0048038">
    <property type="term" value="F:quinone binding"/>
    <property type="evidence" value="ECO:0007669"/>
    <property type="project" value="UniProtKB-KW"/>
</dbReference>
<dbReference type="GO" id="GO:0005886">
    <property type="term" value="C:plasma membrane"/>
    <property type="evidence" value="ECO:0007669"/>
    <property type="project" value="UniProtKB-SubCell"/>
</dbReference>
<evidence type="ECO:0000256" key="6">
    <source>
        <dbReference type="RuleBase" id="RU000320"/>
    </source>
</evidence>
<dbReference type="Pfam" id="PF00361">
    <property type="entry name" value="Proton_antipo_M"/>
    <property type="match status" value="1"/>
</dbReference>
<feature type="transmembrane region" description="Helical" evidence="5">
    <location>
        <begin position="144"/>
        <end position="165"/>
    </location>
</feature>
<feature type="transmembrane region" description="Helical" evidence="5">
    <location>
        <begin position="119"/>
        <end position="138"/>
    </location>
</feature>
<feature type="transmembrane region" description="Helical" evidence="5">
    <location>
        <begin position="388"/>
        <end position="410"/>
    </location>
</feature>
<evidence type="ECO:0000256" key="4">
    <source>
        <dbReference type="ARBA" id="ARBA00023136"/>
    </source>
</evidence>
<comment type="catalytic activity">
    <reaction evidence="5">
        <text>a quinone + NADH + 5 H(+)(in) = a quinol + NAD(+) + 4 H(+)(out)</text>
        <dbReference type="Rhea" id="RHEA:57888"/>
        <dbReference type="ChEBI" id="CHEBI:15378"/>
        <dbReference type="ChEBI" id="CHEBI:24646"/>
        <dbReference type="ChEBI" id="CHEBI:57540"/>
        <dbReference type="ChEBI" id="CHEBI:57945"/>
        <dbReference type="ChEBI" id="CHEBI:132124"/>
    </reaction>
</comment>
<dbReference type="InterPro" id="IPR001750">
    <property type="entry name" value="ND/Mrp_TM"/>
</dbReference>
<evidence type="ECO:0000259" key="7">
    <source>
        <dbReference type="Pfam" id="PF00361"/>
    </source>
</evidence>
<evidence type="ECO:0000256" key="3">
    <source>
        <dbReference type="ARBA" id="ARBA00022989"/>
    </source>
</evidence>
<dbReference type="GO" id="GO:0042773">
    <property type="term" value="P:ATP synthesis coupled electron transport"/>
    <property type="evidence" value="ECO:0007669"/>
    <property type="project" value="InterPro"/>
</dbReference>
<sequence>MSEMLPYIAGLLRDVLSGIPHLMPELILACTFIVVILTDLFFKGKDSAATFWLCLTGLTASFAVTLLPSHQSQSGHLIFGNTLFADRLSIVFKQIFYFVILFFAVFVKFSPQFRKHSKGAGDLYILLPVILLGLNLMSMASSLLLIYLSVEMISIASYLMVGYVSGTSRQTEAAMKYVLFGSACSAMMLYGMSLLYAFTGTLNVAEPQFLQRLSQMPSLAGNVAVGLVLVGIGFKLSFVPLHFWSPDVYEGAPTTVTAFLSTGPKIAGFAILVRFTESLSPQGGGMPVFDFQGVLSAVAILSMLAGNFTAVWQDNIKRMLAYSSIGHTGFILMAVIVHSQQGLKPLLFYLLIYAIMNMAAFILAGRIEDQTGAVSIREYKGLGRYMKLEMVCFVVILISLTGLPPLAGFMAKFLVFSSVLENYSVTHSGWLLALLITAAVTTVVSLFYYFKVPLNAFLRQSEGKPVAPVKPDFLSVIILILTSLLLLWGIFPGLIA</sequence>
<dbReference type="OrthoDB" id="9811718at2"/>
<comment type="similarity">
    <text evidence="5">Belongs to the complex I subunit 2 family.</text>
</comment>
<comment type="subunit">
    <text evidence="5">NDH-1 is composed of 14 different subunits. Subunits NuoA, H, J, K, L, M, N constitute the membrane sector of the complex.</text>
</comment>
<feature type="transmembrane region" description="Helical" evidence="5">
    <location>
        <begin position="430"/>
        <end position="450"/>
    </location>
</feature>
<feature type="transmembrane region" description="Helical" evidence="5">
    <location>
        <begin position="22"/>
        <end position="42"/>
    </location>
</feature>
<feature type="transmembrane region" description="Helical" evidence="5">
    <location>
        <begin position="346"/>
        <end position="367"/>
    </location>
</feature>
<feature type="transmembrane region" description="Helical" evidence="5">
    <location>
        <begin position="177"/>
        <end position="199"/>
    </location>
</feature>
<keyword evidence="5" id="KW-0520">NAD</keyword>
<keyword evidence="5" id="KW-1003">Cell membrane</keyword>
<comment type="function">
    <text evidence="5">NDH-1 shuttles electrons from NADH, via FMN and iron-sulfur (Fe-S) centers, to quinones in the respiratory chain. The immediate electron acceptor for the enzyme in this species is believed to be a menaquinone. Couples the redox reaction to proton translocation (for every two electrons transferred, four hydrogen ions are translocated across the cytoplasmic membrane), and thus conserves the redox energy in a proton gradient.</text>
</comment>
<evidence type="ECO:0000313" key="9">
    <source>
        <dbReference type="Proteomes" id="UP000245647"/>
    </source>
</evidence>
<dbReference type="PANTHER" id="PTHR22773">
    <property type="entry name" value="NADH DEHYDROGENASE"/>
    <property type="match status" value="1"/>
</dbReference>
<feature type="transmembrane region" description="Helical" evidence="5">
    <location>
        <begin position="88"/>
        <end position="107"/>
    </location>
</feature>
<keyword evidence="5" id="KW-0874">Quinone</keyword>
<dbReference type="HAMAP" id="MF_00445">
    <property type="entry name" value="NDH1_NuoN_1"/>
    <property type="match status" value="1"/>
</dbReference>
<evidence type="ECO:0000256" key="5">
    <source>
        <dbReference type="HAMAP-Rule" id="MF_00445"/>
    </source>
</evidence>
<keyword evidence="5" id="KW-1278">Translocase</keyword>
<feature type="transmembrane region" description="Helical" evidence="5">
    <location>
        <begin position="256"/>
        <end position="273"/>
    </location>
</feature>
<organism evidence="8 9">
    <name type="scientific">Pararcticibacter amylolyticus</name>
    <dbReference type="NCBI Taxonomy" id="2173175"/>
    <lineage>
        <taxon>Bacteria</taxon>
        <taxon>Pseudomonadati</taxon>
        <taxon>Bacteroidota</taxon>
        <taxon>Sphingobacteriia</taxon>
        <taxon>Sphingobacteriales</taxon>
        <taxon>Sphingobacteriaceae</taxon>
        <taxon>Pararcticibacter</taxon>
    </lineage>
</organism>
<dbReference type="CDD" id="cd18774">
    <property type="entry name" value="PDC2_HK_sensor"/>
    <property type="match status" value="1"/>
</dbReference>
<feature type="domain" description="NADH:quinone oxidoreductase/Mrp antiporter transmembrane" evidence="7">
    <location>
        <begin position="140"/>
        <end position="427"/>
    </location>
</feature>
<dbReference type="InterPro" id="IPR010096">
    <property type="entry name" value="NADH-Q_OxRdtase_suN/2"/>
</dbReference>
<gene>
    <name evidence="5" type="primary">nuoN</name>
    <name evidence="8" type="ORF">DDR33_06355</name>
</gene>
<evidence type="ECO:0000256" key="2">
    <source>
        <dbReference type="ARBA" id="ARBA00022692"/>
    </source>
</evidence>
<keyword evidence="2 5" id="KW-0812">Transmembrane</keyword>
<reference evidence="8 9" key="1">
    <citation type="submission" date="2018-04" db="EMBL/GenBank/DDBJ databases">
        <title>Pedobacter chongqingensis sp. nov., isolated from a rottenly hemp rope.</title>
        <authorList>
            <person name="Cai Y."/>
        </authorList>
    </citation>
    <scope>NUCLEOTIDE SEQUENCE [LARGE SCALE GENOMIC DNA]</scope>
    <source>
        <strain evidence="8 9">FJ4-8</strain>
    </source>
</reference>
<keyword evidence="5" id="KW-0813">Transport</keyword>
<name>A0A2U2PJ81_9SPHI</name>
<protein>
    <recommendedName>
        <fullName evidence="5">NADH-quinone oxidoreductase subunit N</fullName>
        <ecNumber evidence="5">7.1.1.-</ecNumber>
    </recommendedName>
    <alternativeName>
        <fullName evidence="5">NADH dehydrogenase I subunit N</fullName>
    </alternativeName>
    <alternativeName>
        <fullName evidence="5">NDH-1 subunit N</fullName>
    </alternativeName>
</protein>
<feature type="transmembrane region" description="Helical" evidence="5">
    <location>
        <begin position="219"/>
        <end position="244"/>
    </location>
</feature>
<keyword evidence="3 5" id="KW-1133">Transmembrane helix</keyword>
<dbReference type="EC" id="7.1.1.-" evidence="5"/>
<comment type="subcellular location">
    <subcellularLocation>
        <location evidence="5">Cell membrane</location>
        <topology evidence="5">Multi-pass membrane protein</topology>
    </subcellularLocation>
    <subcellularLocation>
        <location evidence="1">Endomembrane system</location>
        <topology evidence="1">Multi-pass membrane protein</topology>
    </subcellularLocation>
    <subcellularLocation>
        <location evidence="6">Membrane</location>
        <topology evidence="6">Multi-pass membrane protein</topology>
    </subcellularLocation>
</comment>
<dbReference type="RefSeq" id="WP_109414935.1">
    <property type="nucleotide sequence ID" value="NZ_QEAS01000004.1"/>
</dbReference>
<dbReference type="AlphaFoldDB" id="A0A2U2PJ81"/>
<feature type="transmembrane region" description="Helical" evidence="5">
    <location>
        <begin position="471"/>
        <end position="491"/>
    </location>
</feature>
<dbReference type="GO" id="GO:0050136">
    <property type="term" value="F:NADH dehydrogenase (quinone) (non-electrogenic) activity"/>
    <property type="evidence" value="ECO:0007669"/>
    <property type="project" value="UniProtKB-UniRule"/>
</dbReference>
<dbReference type="GO" id="GO:0012505">
    <property type="term" value="C:endomembrane system"/>
    <property type="evidence" value="ECO:0007669"/>
    <property type="project" value="UniProtKB-SubCell"/>
</dbReference>